<evidence type="ECO:0000256" key="2">
    <source>
        <dbReference type="SAM" id="SignalP"/>
    </source>
</evidence>
<dbReference type="EMBL" id="JARIHO010000011">
    <property type="protein sequence ID" value="KAJ7353528.1"/>
    <property type="molecule type" value="Genomic_DNA"/>
</dbReference>
<feature type="transmembrane region" description="Helical" evidence="1">
    <location>
        <begin position="71"/>
        <end position="93"/>
    </location>
</feature>
<evidence type="ECO:0000313" key="3">
    <source>
        <dbReference type="EMBL" id="KAJ7353528.1"/>
    </source>
</evidence>
<reference evidence="3" key="1">
    <citation type="submission" date="2023-03" db="EMBL/GenBank/DDBJ databases">
        <title>Massive genome expansion in bonnet fungi (Mycena s.s.) driven by repeated elements and novel gene families across ecological guilds.</title>
        <authorList>
            <consortium name="Lawrence Berkeley National Laboratory"/>
            <person name="Harder C.B."/>
            <person name="Miyauchi S."/>
            <person name="Viragh M."/>
            <person name="Kuo A."/>
            <person name="Thoen E."/>
            <person name="Andreopoulos B."/>
            <person name="Lu D."/>
            <person name="Skrede I."/>
            <person name="Drula E."/>
            <person name="Henrissat B."/>
            <person name="Morin E."/>
            <person name="Kohler A."/>
            <person name="Barry K."/>
            <person name="LaButti K."/>
            <person name="Morin E."/>
            <person name="Salamov A."/>
            <person name="Lipzen A."/>
            <person name="Mereny Z."/>
            <person name="Hegedus B."/>
            <person name="Baldrian P."/>
            <person name="Stursova M."/>
            <person name="Weitz H."/>
            <person name="Taylor A."/>
            <person name="Grigoriev I.V."/>
            <person name="Nagy L.G."/>
            <person name="Martin F."/>
            <person name="Kauserud H."/>
        </authorList>
    </citation>
    <scope>NUCLEOTIDE SEQUENCE</scope>
    <source>
        <strain evidence="3">CBHHK002</strain>
    </source>
</reference>
<feature type="transmembrane region" description="Helical" evidence="1">
    <location>
        <begin position="197"/>
        <end position="221"/>
    </location>
</feature>
<gene>
    <name evidence="3" type="ORF">DFH08DRAFT_692544</name>
</gene>
<feature type="chain" id="PRO_5042195975" evidence="2">
    <location>
        <begin position="19"/>
        <end position="305"/>
    </location>
</feature>
<organism evidence="3 4">
    <name type="scientific">Mycena albidolilacea</name>
    <dbReference type="NCBI Taxonomy" id="1033008"/>
    <lineage>
        <taxon>Eukaryota</taxon>
        <taxon>Fungi</taxon>
        <taxon>Dikarya</taxon>
        <taxon>Basidiomycota</taxon>
        <taxon>Agaricomycotina</taxon>
        <taxon>Agaricomycetes</taxon>
        <taxon>Agaricomycetidae</taxon>
        <taxon>Agaricales</taxon>
        <taxon>Marasmiineae</taxon>
        <taxon>Mycenaceae</taxon>
        <taxon>Mycena</taxon>
    </lineage>
</organism>
<comment type="caution">
    <text evidence="3">The sequence shown here is derived from an EMBL/GenBank/DDBJ whole genome shotgun (WGS) entry which is preliminary data.</text>
</comment>
<keyword evidence="4" id="KW-1185">Reference proteome</keyword>
<protein>
    <submittedName>
        <fullName evidence="3">Uncharacterized protein</fullName>
    </submittedName>
</protein>
<proteinExistence type="predicted"/>
<keyword evidence="2" id="KW-0732">Signal</keyword>
<feature type="transmembrane region" description="Helical" evidence="1">
    <location>
        <begin position="154"/>
        <end position="176"/>
    </location>
</feature>
<accession>A0AAD7ABN7</accession>
<dbReference type="AlphaFoldDB" id="A0AAD7ABN7"/>
<evidence type="ECO:0000256" key="1">
    <source>
        <dbReference type="SAM" id="Phobius"/>
    </source>
</evidence>
<sequence>MFTLWVICVYFLWQQMRTGSRERNRCAFFLGYISVMCVFGTMYTVTTVHATTISYVQHRDFPGGPEAYNNFVLFSAPVGIASNVSYILTNWMADGLLLWRLVVLHHGSPYTKLIVTFPTLMYLGTIAMGIMLIIQTSHPFGSLWANGTINFALPYFVLSVSMTVIATGIMIARLLVARGRLQRLLGSSDNSEPYIGVAAMLVESCALYSTFSLIFIILFAVNNPIQYVFLSALANVQIIAPLLIIFRVSQGKAWTRNTEKYLHSTLEHSGQQQSNSRSITLSSLVFARREGSGFDKAIGDSSSTA</sequence>
<dbReference type="Proteomes" id="UP001218218">
    <property type="component" value="Unassembled WGS sequence"/>
</dbReference>
<feature type="transmembrane region" description="Helical" evidence="1">
    <location>
        <begin position="113"/>
        <end position="134"/>
    </location>
</feature>
<evidence type="ECO:0000313" key="4">
    <source>
        <dbReference type="Proteomes" id="UP001218218"/>
    </source>
</evidence>
<keyword evidence="1" id="KW-0472">Membrane</keyword>
<name>A0AAD7ABN7_9AGAR</name>
<feature type="signal peptide" evidence="2">
    <location>
        <begin position="1"/>
        <end position="18"/>
    </location>
</feature>
<keyword evidence="1" id="KW-0812">Transmembrane</keyword>
<feature type="transmembrane region" description="Helical" evidence="1">
    <location>
        <begin position="26"/>
        <end position="51"/>
    </location>
</feature>
<keyword evidence="1" id="KW-1133">Transmembrane helix</keyword>
<feature type="transmembrane region" description="Helical" evidence="1">
    <location>
        <begin position="227"/>
        <end position="246"/>
    </location>
</feature>